<feature type="region of interest" description="Disordered" evidence="1">
    <location>
        <begin position="1"/>
        <end position="21"/>
    </location>
</feature>
<comment type="caution">
    <text evidence="2">The sequence shown here is derived from an EMBL/GenBank/DDBJ whole genome shotgun (WGS) entry which is preliminary data.</text>
</comment>
<protein>
    <submittedName>
        <fullName evidence="2">Uncharacterized protein</fullName>
    </submittedName>
</protein>
<sequence>VSHRVPTSDYPPVPGDYRRSPTGRKIVLCLQTIFLPDRSSTLLGMAVHSTTIPISVLTVKNTP</sequence>
<feature type="non-terminal residue" evidence="2">
    <location>
        <position position="1"/>
    </location>
</feature>
<organism evidence="2 3">
    <name type="scientific">Staurois parvus</name>
    <dbReference type="NCBI Taxonomy" id="386267"/>
    <lineage>
        <taxon>Eukaryota</taxon>
        <taxon>Metazoa</taxon>
        <taxon>Chordata</taxon>
        <taxon>Craniata</taxon>
        <taxon>Vertebrata</taxon>
        <taxon>Euteleostomi</taxon>
        <taxon>Amphibia</taxon>
        <taxon>Batrachia</taxon>
        <taxon>Anura</taxon>
        <taxon>Neobatrachia</taxon>
        <taxon>Ranoidea</taxon>
        <taxon>Ranidae</taxon>
        <taxon>Staurois</taxon>
    </lineage>
</organism>
<gene>
    <name evidence="2" type="ORF">SPARVUS_LOCUS16170737</name>
</gene>
<dbReference type="Proteomes" id="UP001162483">
    <property type="component" value="Unassembled WGS sequence"/>
</dbReference>
<proteinExistence type="predicted"/>
<accession>A0ABN9HIN3</accession>
<name>A0ABN9HIN3_9NEOB</name>
<dbReference type="EMBL" id="CATNWA010021189">
    <property type="protein sequence ID" value="CAI9621658.1"/>
    <property type="molecule type" value="Genomic_DNA"/>
</dbReference>
<evidence type="ECO:0000313" key="3">
    <source>
        <dbReference type="Proteomes" id="UP001162483"/>
    </source>
</evidence>
<evidence type="ECO:0000256" key="1">
    <source>
        <dbReference type="SAM" id="MobiDB-lite"/>
    </source>
</evidence>
<keyword evidence="3" id="KW-1185">Reference proteome</keyword>
<evidence type="ECO:0000313" key="2">
    <source>
        <dbReference type="EMBL" id="CAI9621658.1"/>
    </source>
</evidence>
<reference evidence="2" key="1">
    <citation type="submission" date="2023-05" db="EMBL/GenBank/DDBJ databases">
        <authorList>
            <person name="Stuckert A."/>
        </authorList>
    </citation>
    <scope>NUCLEOTIDE SEQUENCE</scope>
</reference>